<evidence type="ECO:0000313" key="1">
    <source>
        <dbReference type="EMBL" id="EHL78992.1"/>
    </source>
</evidence>
<evidence type="ECO:0000313" key="2">
    <source>
        <dbReference type="Proteomes" id="UP000011747"/>
    </source>
</evidence>
<dbReference type="AlphaFoldDB" id="G9QIP1"/>
<accession>G9QIP1</accession>
<dbReference type="Proteomes" id="UP000011747">
    <property type="component" value="Unassembled WGS sequence"/>
</dbReference>
<dbReference type="RefSeq" id="WP_003353117.1">
    <property type="nucleotide sequence ID" value="NZ_JH414744.1"/>
</dbReference>
<comment type="caution">
    <text evidence="1">The sequence shown here is derived from an EMBL/GenBank/DDBJ whole genome shotgun (WGS) entry which is preliminary data.</text>
</comment>
<dbReference type="HOGENOM" id="CLU_121863_0_0_9"/>
<dbReference type="PATRIC" id="fig|665952.3.peg.832"/>
<proteinExistence type="predicted"/>
<sequence length="193" mass="22022">MINLFNNNSDDFQYLLDNLGTDVEINSVQARAVILNTPINQNYDDKKIKTLQSIKRGDKVKYQDNVYLIISEINGTRYGKYKGLMRRTNFVIQIHVGDQKTIVGYDGLGRPEYETTPIYKNEECIIANQTAAINGGQINLPDGNIDMTFQDNETTRKIKLNDTYVFSGDTYKVYGFDKTKVGLLIVKCKRVVE</sequence>
<name>G9QIP1_9BACI</name>
<gene>
    <name evidence="1" type="ORF">HMPREF1015_02968</name>
</gene>
<keyword evidence="2" id="KW-1185">Reference proteome</keyword>
<reference evidence="1 2" key="1">
    <citation type="submission" date="2011-09" db="EMBL/GenBank/DDBJ databases">
        <title>The Genome Sequence of Bacillus smithii 7_3_47FAA.</title>
        <authorList>
            <consortium name="The Broad Institute Genome Sequencing Platform"/>
            <person name="Earl A."/>
            <person name="Ward D."/>
            <person name="Feldgarden M."/>
            <person name="Gevers D."/>
            <person name="Daigneault M."/>
            <person name="Strauss J."/>
            <person name="Allen-Vercoe E."/>
            <person name="Young S.K."/>
            <person name="Zeng Q."/>
            <person name="Gargeya S."/>
            <person name="Fitzgerald M."/>
            <person name="Haas B."/>
            <person name="Abouelleil A."/>
            <person name="Alvarado L."/>
            <person name="Arachchi H.M."/>
            <person name="Berlin A."/>
            <person name="Brown A."/>
            <person name="Chapman S.B."/>
            <person name="Chen Z."/>
            <person name="Dunbar C."/>
            <person name="Freedman E."/>
            <person name="Gearin G."/>
            <person name="Goldberg J."/>
            <person name="Griggs A."/>
            <person name="Gujja S."/>
            <person name="Heiman D."/>
            <person name="Howarth C."/>
            <person name="Larson L."/>
            <person name="Lui A."/>
            <person name="MacDonald P.J.P."/>
            <person name="Montmayeur A."/>
            <person name="Murphy C."/>
            <person name="Neiman D."/>
            <person name="Pearson M."/>
            <person name="Priest M."/>
            <person name="Roberts A."/>
            <person name="Saif S."/>
            <person name="Shea T."/>
            <person name="Shenoy N."/>
            <person name="Sisk P."/>
            <person name="Stolte C."/>
            <person name="Sykes S."/>
            <person name="Wortman J."/>
            <person name="Nusbaum C."/>
            <person name="Birren B."/>
        </authorList>
    </citation>
    <scope>NUCLEOTIDE SEQUENCE [LARGE SCALE GENOMIC DNA]</scope>
    <source>
        <strain evidence="1 2">7_3_47FAA</strain>
    </source>
</reference>
<organism evidence="1 2">
    <name type="scientific">Bacillus smithii 7_3_47FAA</name>
    <dbReference type="NCBI Taxonomy" id="665952"/>
    <lineage>
        <taxon>Bacteria</taxon>
        <taxon>Bacillati</taxon>
        <taxon>Bacillota</taxon>
        <taxon>Bacilli</taxon>
        <taxon>Bacillales</taxon>
        <taxon>Bacillaceae</taxon>
        <taxon>Bacillus</taxon>
    </lineage>
</organism>
<dbReference type="EMBL" id="ACWF01000041">
    <property type="protein sequence ID" value="EHL78992.1"/>
    <property type="molecule type" value="Genomic_DNA"/>
</dbReference>
<protein>
    <submittedName>
        <fullName evidence="1">Uncharacterized protein</fullName>
    </submittedName>
</protein>